<sequence>MKKMLFLIVGILAVSCSNNDPVYEPYLNLDEPFDPGAHAISYTITQKYYDEEDENYQTDKLYFSGEKLIFFQYNDGSYSKYTYTNNLVSEIQNYDARRVMATTTKLAYDSAGRIIDFQEMPFSDKSIVAKKITFAYSADKITATVTTSPVVSTKTYEFKLDANNQIISYNDDEVFDYENGNLAAVSKSNAKITYSAIKNDNSYKKDLLGKEWKQNNFLLNLLGLKVTNRLYMFEGETSENLIASSTTILDDDSVYDMVVDYEFNSQNKLVKETRKHSETIEGETTDVERSEFIYEYK</sequence>
<dbReference type="STRING" id="739143.SAMN05216297_102233"/>
<accession>A0A1I1LX64</accession>
<reference evidence="2" key="1">
    <citation type="submission" date="2016-10" db="EMBL/GenBank/DDBJ databases">
        <authorList>
            <person name="Varghese N."/>
            <person name="Submissions S."/>
        </authorList>
    </citation>
    <scope>NUCLEOTIDE SEQUENCE [LARGE SCALE GENOMIC DNA]</scope>
    <source>
        <strain evidence="2">CGMCC 1.10370</strain>
    </source>
</reference>
<protein>
    <submittedName>
        <fullName evidence="1">Uncharacterized protein</fullName>
    </submittedName>
</protein>
<dbReference type="RefSeq" id="WP_091491072.1">
    <property type="nucleotide sequence ID" value="NZ_FOMH01000002.1"/>
</dbReference>
<dbReference type="OrthoDB" id="1334201at2"/>
<evidence type="ECO:0000313" key="2">
    <source>
        <dbReference type="Proteomes" id="UP000199672"/>
    </source>
</evidence>
<dbReference type="PROSITE" id="PS51257">
    <property type="entry name" value="PROKAR_LIPOPROTEIN"/>
    <property type="match status" value="1"/>
</dbReference>
<organism evidence="1 2">
    <name type="scientific">Flavobacterium phragmitis</name>
    <dbReference type="NCBI Taxonomy" id="739143"/>
    <lineage>
        <taxon>Bacteria</taxon>
        <taxon>Pseudomonadati</taxon>
        <taxon>Bacteroidota</taxon>
        <taxon>Flavobacteriia</taxon>
        <taxon>Flavobacteriales</taxon>
        <taxon>Flavobacteriaceae</taxon>
        <taxon>Flavobacterium</taxon>
    </lineage>
</organism>
<gene>
    <name evidence="1" type="ORF">SAMN05216297_102233</name>
</gene>
<dbReference type="AlphaFoldDB" id="A0A1I1LX64"/>
<dbReference type="EMBL" id="FOMH01000002">
    <property type="protein sequence ID" value="SFC77496.1"/>
    <property type="molecule type" value="Genomic_DNA"/>
</dbReference>
<evidence type="ECO:0000313" key="1">
    <source>
        <dbReference type="EMBL" id="SFC77496.1"/>
    </source>
</evidence>
<name>A0A1I1LX64_9FLAO</name>
<proteinExistence type="predicted"/>
<keyword evidence="2" id="KW-1185">Reference proteome</keyword>
<dbReference type="Proteomes" id="UP000199672">
    <property type="component" value="Unassembled WGS sequence"/>
</dbReference>